<dbReference type="SMART" id="SM00972">
    <property type="entry name" value="SCPU"/>
    <property type="match status" value="2"/>
</dbReference>
<feature type="domain" description="Spore coat protein U/FanG" evidence="1">
    <location>
        <begin position="33"/>
        <end position="160"/>
    </location>
</feature>
<name>A0A0R0CES1_9GAMM</name>
<dbReference type="PATRIC" id="fig|405446.3.peg.1418"/>
<dbReference type="Proteomes" id="UP000051863">
    <property type="component" value="Unassembled WGS sequence"/>
</dbReference>
<evidence type="ECO:0000313" key="3">
    <source>
        <dbReference type="Proteomes" id="UP000051863"/>
    </source>
</evidence>
<keyword evidence="3" id="KW-1185">Reference proteome</keyword>
<evidence type="ECO:0000313" key="2">
    <source>
        <dbReference type="EMBL" id="KRG67478.1"/>
    </source>
</evidence>
<dbReference type="AlphaFoldDB" id="A0A0R0CES1"/>
<gene>
    <name evidence="2" type="ORF">ABB27_09680</name>
</gene>
<evidence type="ECO:0000259" key="1">
    <source>
        <dbReference type="Pfam" id="PF05229"/>
    </source>
</evidence>
<dbReference type="InterPro" id="IPR007893">
    <property type="entry name" value="Spore_coat_U/FanG"/>
</dbReference>
<organism evidence="2 3">
    <name type="scientific">Stenotrophomonas terrae</name>
    <dbReference type="NCBI Taxonomy" id="405446"/>
    <lineage>
        <taxon>Bacteria</taxon>
        <taxon>Pseudomonadati</taxon>
        <taxon>Pseudomonadota</taxon>
        <taxon>Gammaproteobacteria</taxon>
        <taxon>Lysobacterales</taxon>
        <taxon>Lysobacteraceae</taxon>
        <taxon>Stenotrophomonas</taxon>
    </lineage>
</organism>
<dbReference type="EMBL" id="LDJJ01000031">
    <property type="protein sequence ID" value="KRG67478.1"/>
    <property type="molecule type" value="Genomic_DNA"/>
</dbReference>
<reference evidence="2 3" key="1">
    <citation type="submission" date="2015-05" db="EMBL/GenBank/DDBJ databases">
        <title>Genome sequencing and analysis of members of genus Stenotrophomonas.</title>
        <authorList>
            <person name="Patil P.P."/>
            <person name="Midha S."/>
            <person name="Patil P.B."/>
        </authorList>
    </citation>
    <scope>NUCLEOTIDE SEQUENCE [LARGE SCALE GENOMIC DNA]</scope>
    <source>
        <strain evidence="2 3">DSM 18941</strain>
    </source>
</reference>
<comment type="caution">
    <text evidence="2">The sequence shown here is derived from an EMBL/GenBank/DDBJ whole genome shotgun (WGS) entry which is preliminary data.</text>
</comment>
<dbReference type="Pfam" id="PF05229">
    <property type="entry name" value="SCPU"/>
    <property type="match status" value="2"/>
</dbReference>
<protein>
    <recommendedName>
        <fullName evidence="1">Spore coat protein U/FanG domain-containing protein</fullName>
    </recommendedName>
</protein>
<feature type="domain" description="Spore coat protein U/FanG" evidence="1">
    <location>
        <begin position="209"/>
        <end position="336"/>
    </location>
</feature>
<proteinExistence type="predicted"/>
<dbReference type="InterPro" id="IPR053167">
    <property type="entry name" value="Spore_coat_component"/>
</dbReference>
<sequence length="339" mass="35957">MQTLSAPVQSRQHSHSFPLTLLLALLLWLPFLADAQQSCRVLNSTLLDFGTVSTAGNSSSSATLTISCQGFPGVPVQVTVCIFVDEGLPTGMAPRRMGNDAGAFMAYDLYANAARTQLIGPFGRGYDVFYTFLSVPITGSTQINLTAYGRVPPGQNLPAAYRYENVMSPGLLRYVFAAPLGGASSGENCRDGVAPAFGSAGQSTFTFGDARARVADNCIITLASDLDFGTVIQLDGPRDASSLIQLRCATDTAWSVTLGKGLNATASGVRRMISNGNFLQYALYKDPALLLPWGDTQATAVTDTGENENVSLTVYGRVFPQPAAVPGSYRDTITVTLTY</sequence>
<accession>A0A0R0CES1</accession>
<dbReference type="PANTHER" id="PTHR37089">
    <property type="entry name" value="PROTEIN U-RELATED"/>
    <property type="match status" value="1"/>
</dbReference>